<dbReference type="InterPro" id="IPR011250">
    <property type="entry name" value="OMP/PagP_B-barrel"/>
</dbReference>
<dbReference type="AlphaFoldDB" id="A0A7X0H7W4"/>
<evidence type="ECO:0000259" key="2">
    <source>
        <dbReference type="Pfam" id="PF13505"/>
    </source>
</evidence>
<organism evidence="3 4">
    <name type="scientific">Algisphaera agarilytica</name>
    <dbReference type="NCBI Taxonomy" id="1385975"/>
    <lineage>
        <taxon>Bacteria</taxon>
        <taxon>Pseudomonadati</taxon>
        <taxon>Planctomycetota</taxon>
        <taxon>Phycisphaerae</taxon>
        <taxon>Phycisphaerales</taxon>
        <taxon>Phycisphaeraceae</taxon>
        <taxon>Algisphaera</taxon>
    </lineage>
</organism>
<keyword evidence="4" id="KW-1185">Reference proteome</keyword>
<dbReference type="InterPro" id="IPR027385">
    <property type="entry name" value="Beta-barrel_OMP"/>
</dbReference>
<evidence type="ECO:0000313" key="4">
    <source>
        <dbReference type="Proteomes" id="UP000541810"/>
    </source>
</evidence>
<proteinExistence type="predicted"/>
<protein>
    <submittedName>
        <fullName evidence="3">Opacity protein-like surface antigen</fullName>
    </submittedName>
</protein>
<evidence type="ECO:0000313" key="3">
    <source>
        <dbReference type="EMBL" id="MBB6430894.1"/>
    </source>
</evidence>
<dbReference type="Gene3D" id="2.40.160.20">
    <property type="match status" value="1"/>
</dbReference>
<gene>
    <name evidence="3" type="ORF">HNQ40_002700</name>
</gene>
<comment type="caution">
    <text evidence="3">The sequence shown here is derived from an EMBL/GenBank/DDBJ whole genome shotgun (WGS) entry which is preliminary data.</text>
</comment>
<dbReference type="Proteomes" id="UP000541810">
    <property type="component" value="Unassembled WGS sequence"/>
</dbReference>
<dbReference type="Pfam" id="PF13505">
    <property type="entry name" value="OMP_b-brl"/>
    <property type="match status" value="1"/>
</dbReference>
<dbReference type="EMBL" id="JACHGY010000001">
    <property type="protein sequence ID" value="MBB6430894.1"/>
    <property type="molecule type" value="Genomic_DNA"/>
</dbReference>
<accession>A0A7X0H7W4</accession>
<keyword evidence="1" id="KW-0732">Signal</keyword>
<sequence length="255" mass="27160">MLSKYPFSSLLLIRIPQRVLLVLKTISRSALTTPLIALASLAICNPSSGQSLREIDESIATQDGSRLAATGFYIGGMGSFTVVEDSELVSTNGGTPASPAELEFEDGFGSFGFIGWDFGALRTELEVGARSTELDRVTLGGAPIAGANGDIFELSLMFNLIADIPITDGVELYVGGGVGGAYLWSDVFAPGLALGDSEDYVFAYQAMGGVQFEVAPRLYLNAGYRIHSFDDPNFSGNQYDAPLIHSLDVGIRYVF</sequence>
<dbReference type="SUPFAM" id="SSF56925">
    <property type="entry name" value="OMPA-like"/>
    <property type="match status" value="1"/>
</dbReference>
<feature type="domain" description="Outer membrane protein beta-barrel" evidence="2">
    <location>
        <begin position="68"/>
        <end position="238"/>
    </location>
</feature>
<name>A0A7X0H7W4_9BACT</name>
<evidence type="ECO:0000256" key="1">
    <source>
        <dbReference type="ARBA" id="ARBA00022729"/>
    </source>
</evidence>
<reference evidence="3 4" key="1">
    <citation type="submission" date="2020-08" db="EMBL/GenBank/DDBJ databases">
        <title>Genomic Encyclopedia of Type Strains, Phase IV (KMG-IV): sequencing the most valuable type-strain genomes for metagenomic binning, comparative biology and taxonomic classification.</title>
        <authorList>
            <person name="Goeker M."/>
        </authorList>
    </citation>
    <scope>NUCLEOTIDE SEQUENCE [LARGE SCALE GENOMIC DNA]</scope>
    <source>
        <strain evidence="3 4">DSM 103725</strain>
    </source>
</reference>